<proteinExistence type="predicted"/>
<reference evidence="1 2" key="1">
    <citation type="journal article" date="2012" name="J. Bacteriol.">
        <title>Draft Genome Sequence of Mesorhizobium alhagi CCNWXJ12-2T, a Novel Salt-Resistant Species Isolated from the Desert of Northwestern China.</title>
        <authorList>
            <person name="Zhou M."/>
            <person name="Chen W."/>
            <person name="Chen H."/>
            <person name="Wei G."/>
        </authorList>
    </citation>
    <scope>NUCLEOTIDE SEQUENCE [LARGE SCALE GENOMIC DNA]</scope>
    <source>
        <strain evidence="1 2">CCNWXJ12-2</strain>
    </source>
</reference>
<sequence length="46" mass="4705">FAKTGTARQADLIKLVLEMGIPLAPAGTGRVIEVNGQADAAAIQVK</sequence>
<keyword evidence="2" id="KW-1185">Reference proteome</keyword>
<accession>H0HSN2</accession>
<protein>
    <submittedName>
        <fullName evidence="1">Uncharacterized protein</fullName>
    </submittedName>
</protein>
<feature type="non-terminal residue" evidence="1">
    <location>
        <position position="1"/>
    </location>
</feature>
<dbReference type="EMBL" id="AHAM01000130">
    <property type="protein sequence ID" value="EHK56276.1"/>
    <property type="molecule type" value="Genomic_DNA"/>
</dbReference>
<dbReference type="AlphaFoldDB" id="H0HSN2"/>
<name>H0HSN2_9HYPH</name>
<organism evidence="1 2">
    <name type="scientific">Mesorhizobium alhagi CCNWXJ12-2</name>
    <dbReference type="NCBI Taxonomy" id="1107882"/>
    <lineage>
        <taxon>Bacteria</taxon>
        <taxon>Pseudomonadati</taxon>
        <taxon>Pseudomonadota</taxon>
        <taxon>Alphaproteobacteria</taxon>
        <taxon>Hyphomicrobiales</taxon>
        <taxon>Phyllobacteriaceae</taxon>
        <taxon>Allomesorhizobium</taxon>
    </lineage>
</organism>
<gene>
    <name evidence="1" type="ORF">MAXJ12_15866</name>
</gene>
<evidence type="ECO:0000313" key="1">
    <source>
        <dbReference type="EMBL" id="EHK56276.1"/>
    </source>
</evidence>
<evidence type="ECO:0000313" key="2">
    <source>
        <dbReference type="Proteomes" id="UP000003250"/>
    </source>
</evidence>
<dbReference type="Proteomes" id="UP000003250">
    <property type="component" value="Unassembled WGS sequence"/>
</dbReference>